<dbReference type="Proteomes" id="UP000183200">
    <property type="component" value="Unassembled WGS sequence"/>
</dbReference>
<dbReference type="EMBL" id="FNGY01000005">
    <property type="protein sequence ID" value="SDM85267.1"/>
    <property type="molecule type" value="Genomic_DNA"/>
</dbReference>
<gene>
    <name evidence="1" type="ORF">SAMN05421820_105207</name>
</gene>
<proteinExistence type="predicted"/>
<sequence>MKGFIRTIVFIGSIISFIPSVGVAQRYVTRSRTVQLYQVLDVSLSSTSSVFDFSALANYENGITKPGMITATVKANVPWKLTLTLASNTLSPQITPTPMPASVIGIKASTASTYTPVQNNAPFFVQNNRGLYTIVFDLRALPGYQYETQEYLGDFYFTVSQQ</sequence>
<protein>
    <submittedName>
        <fullName evidence="1">Uncharacterized protein</fullName>
    </submittedName>
</protein>
<evidence type="ECO:0000313" key="1">
    <source>
        <dbReference type="EMBL" id="SDM85267.1"/>
    </source>
</evidence>
<organism evidence="1 2">
    <name type="scientific">Pedobacter steynii</name>
    <dbReference type="NCBI Taxonomy" id="430522"/>
    <lineage>
        <taxon>Bacteria</taxon>
        <taxon>Pseudomonadati</taxon>
        <taxon>Bacteroidota</taxon>
        <taxon>Sphingobacteriia</taxon>
        <taxon>Sphingobacteriales</taxon>
        <taxon>Sphingobacteriaceae</taxon>
        <taxon>Pedobacter</taxon>
    </lineage>
</organism>
<keyword evidence="2" id="KW-1185">Reference proteome</keyword>
<name>A0A1G9WLP7_9SPHI</name>
<accession>A0A1G9WLP7</accession>
<dbReference type="RefSeq" id="WP_074608371.1">
    <property type="nucleotide sequence ID" value="NZ_FNGY01000005.1"/>
</dbReference>
<reference evidence="2" key="1">
    <citation type="submission" date="2016-10" db="EMBL/GenBank/DDBJ databases">
        <authorList>
            <person name="Varghese N."/>
            <person name="Submissions S."/>
        </authorList>
    </citation>
    <scope>NUCLEOTIDE SEQUENCE [LARGE SCALE GENOMIC DNA]</scope>
    <source>
        <strain evidence="2">DSM 19110</strain>
    </source>
</reference>
<dbReference type="OrthoDB" id="762348at2"/>
<evidence type="ECO:0000313" key="2">
    <source>
        <dbReference type="Proteomes" id="UP000183200"/>
    </source>
</evidence>
<dbReference type="AlphaFoldDB" id="A0A1G9WLP7"/>